<dbReference type="PANTHER" id="PTHR37984">
    <property type="entry name" value="PROTEIN CBG26694"/>
    <property type="match status" value="1"/>
</dbReference>
<proteinExistence type="predicted"/>
<feature type="domain" description="Reverse transcriptase RNase H-like" evidence="8">
    <location>
        <begin position="329"/>
        <end position="399"/>
    </location>
</feature>
<name>A0A371II34_MUCPR</name>
<dbReference type="InterPro" id="IPR041373">
    <property type="entry name" value="RT_RNaseH"/>
</dbReference>
<dbReference type="InterPro" id="IPR000477">
    <property type="entry name" value="RT_dom"/>
</dbReference>
<dbReference type="GO" id="GO:0016787">
    <property type="term" value="F:hydrolase activity"/>
    <property type="evidence" value="ECO:0007669"/>
    <property type="project" value="UniProtKB-KW"/>
</dbReference>
<keyword evidence="6" id="KW-0695">RNA-directed DNA polymerase</keyword>
<dbReference type="InterPro" id="IPR050951">
    <property type="entry name" value="Retrovirus_Pol_polyprotein"/>
</dbReference>
<dbReference type="EMBL" id="QJKJ01000039">
    <property type="protein sequence ID" value="RDY14634.1"/>
    <property type="molecule type" value="Genomic_DNA"/>
</dbReference>
<dbReference type="GO" id="GO:0004519">
    <property type="term" value="F:endonuclease activity"/>
    <property type="evidence" value="ECO:0007669"/>
    <property type="project" value="UniProtKB-KW"/>
</dbReference>
<keyword evidence="5" id="KW-0378">Hydrolase</keyword>
<evidence type="ECO:0000313" key="9">
    <source>
        <dbReference type="EMBL" id="RDY14634.1"/>
    </source>
</evidence>
<keyword evidence="4" id="KW-0255">Endonuclease</keyword>
<evidence type="ECO:0000259" key="8">
    <source>
        <dbReference type="Pfam" id="PF17917"/>
    </source>
</evidence>
<dbReference type="PANTHER" id="PTHR37984:SF5">
    <property type="entry name" value="PROTEIN NYNRIN-LIKE"/>
    <property type="match status" value="1"/>
</dbReference>
<evidence type="ECO:0000259" key="7">
    <source>
        <dbReference type="Pfam" id="PF00078"/>
    </source>
</evidence>
<dbReference type="OrthoDB" id="541843at2759"/>
<dbReference type="SUPFAM" id="SSF56672">
    <property type="entry name" value="DNA/RNA polymerases"/>
    <property type="match status" value="1"/>
</dbReference>
<comment type="caution">
    <text evidence="9">The sequence shown here is derived from an EMBL/GenBank/DDBJ whole genome shotgun (WGS) entry which is preliminary data.</text>
</comment>
<feature type="domain" description="Reverse transcriptase" evidence="7">
    <location>
        <begin position="81"/>
        <end position="217"/>
    </location>
</feature>
<gene>
    <name evidence="9" type="primary">pol</name>
    <name evidence="9" type="ORF">CR513_00286</name>
</gene>
<reference evidence="9" key="1">
    <citation type="submission" date="2018-05" db="EMBL/GenBank/DDBJ databases">
        <title>Draft genome of Mucuna pruriens seed.</title>
        <authorList>
            <person name="Nnadi N.E."/>
            <person name="Vos R."/>
            <person name="Hasami M.H."/>
            <person name="Devisetty U.K."/>
            <person name="Aguiy J.C."/>
        </authorList>
    </citation>
    <scope>NUCLEOTIDE SEQUENCE [LARGE SCALE GENOMIC DNA]</scope>
    <source>
        <strain evidence="9">JCA_2017</strain>
    </source>
</reference>
<feature type="non-terminal residue" evidence="9">
    <location>
        <position position="1"/>
    </location>
</feature>
<keyword evidence="10" id="KW-1185">Reference proteome</keyword>
<evidence type="ECO:0000256" key="6">
    <source>
        <dbReference type="ARBA" id="ARBA00022918"/>
    </source>
</evidence>
<sequence>MEEEIKPIRQQQRRLNPTILDVVKKEVTKLLTARNIYPISDSQWVSPVQVVAKKSKMTVTKNQQDELVPIRIQNSWRATCKDHFPLPFVDQVLEKLSGKSHYCFLDGFLGYMQIHIAPEDQHKTMFTCPFDKFAYSRMPFGLCNALSTFQRCMISIFSDLLQDCMEVFMDDFTIYANSFDACLESLSKVLRRCIDTNLVLNFEKCHFMVTEGIVLGHLVSNRGIEVDKSKIDIITSLPNPTSVREVRSFLGHAGFYRRFIKNFSKLALPLSRLLQKDVDFNFDQPCIEAFQDLKNRLTSAPILQAPNYDQPFELITRSCPRPKSYSRPTYASCTMDPAQQNYTTIKKELLAIVFALDKFRSYLLGSRIVMFFDHTALRYLLKKLDAKPRLIRWMLLLQELNIKIKDNKGVENSVADHLSRIEREEYLMPIRDQFLDE</sequence>
<evidence type="ECO:0000256" key="3">
    <source>
        <dbReference type="ARBA" id="ARBA00022722"/>
    </source>
</evidence>
<evidence type="ECO:0000256" key="2">
    <source>
        <dbReference type="ARBA" id="ARBA00022695"/>
    </source>
</evidence>
<keyword evidence="2" id="KW-0548">Nucleotidyltransferase</keyword>
<evidence type="ECO:0000256" key="4">
    <source>
        <dbReference type="ARBA" id="ARBA00022759"/>
    </source>
</evidence>
<dbReference type="CDD" id="cd01647">
    <property type="entry name" value="RT_LTR"/>
    <property type="match status" value="1"/>
</dbReference>
<accession>A0A371II34</accession>
<evidence type="ECO:0000256" key="1">
    <source>
        <dbReference type="ARBA" id="ARBA00022679"/>
    </source>
</evidence>
<keyword evidence="3" id="KW-0540">Nuclease</keyword>
<dbReference type="Proteomes" id="UP000257109">
    <property type="component" value="Unassembled WGS sequence"/>
</dbReference>
<dbReference type="GO" id="GO:0003964">
    <property type="term" value="F:RNA-directed DNA polymerase activity"/>
    <property type="evidence" value="ECO:0007669"/>
    <property type="project" value="UniProtKB-KW"/>
</dbReference>
<dbReference type="FunFam" id="3.30.70.270:FF:000020">
    <property type="entry name" value="Transposon Tf2-6 polyprotein-like Protein"/>
    <property type="match status" value="1"/>
</dbReference>
<evidence type="ECO:0000256" key="5">
    <source>
        <dbReference type="ARBA" id="ARBA00022801"/>
    </source>
</evidence>
<organism evidence="9 10">
    <name type="scientific">Mucuna pruriens</name>
    <name type="common">Velvet bean</name>
    <name type="synonym">Dolichos pruriens</name>
    <dbReference type="NCBI Taxonomy" id="157652"/>
    <lineage>
        <taxon>Eukaryota</taxon>
        <taxon>Viridiplantae</taxon>
        <taxon>Streptophyta</taxon>
        <taxon>Embryophyta</taxon>
        <taxon>Tracheophyta</taxon>
        <taxon>Spermatophyta</taxon>
        <taxon>Magnoliopsida</taxon>
        <taxon>eudicotyledons</taxon>
        <taxon>Gunneridae</taxon>
        <taxon>Pentapetalae</taxon>
        <taxon>rosids</taxon>
        <taxon>fabids</taxon>
        <taxon>Fabales</taxon>
        <taxon>Fabaceae</taxon>
        <taxon>Papilionoideae</taxon>
        <taxon>50 kb inversion clade</taxon>
        <taxon>NPAAA clade</taxon>
        <taxon>indigoferoid/millettioid clade</taxon>
        <taxon>Phaseoleae</taxon>
        <taxon>Mucuna</taxon>
    </lineage>
</organism>
<dbReference type="Gene3D" id="3.10.10.10">
    <property type="entry name" value="HIV Type 1 Reverse Transcriptase, subunit A, domain 1"/>
    <property type="match status" value="1"/>
</dbReference>
<dbReference type="Pfam" id="PF00078">
    <property type="entry name" value="RVT_1"/>
    <property type="match status" value="1"/>
</dbReference>
<evidence type="ECO:0000313" key="10">
    <source>
        <dbReference type="Proteomes" id="UP000257109"/>
    </source>
</evidence>
<dbReference type="AlphaFoldDB" id="A0A371II34"/>
<dbReference type="InterPro" id="IPR043128">
    <property type="entry name" value="Rev_trsase/Diguanyl_cyclase"/>
</dbReference>
<dbReference type="Gene3D" id="3.30.70.270">
    <property type="match status" value="2"/>
</dbReference>
<keyword evidence="1" id="KW-0808">Transferase</keyword>
<protein>
    <submittedName>
        <fullName evidence="9">Retrovirus-related Pol polyprotein from transposon 17.6</fullName>
    </submittedName>
</protein>
<dbReference type="CDD" id="cd09274">
    <property type="entry name" value="RNase_HI_RT_Ty3"/>
    <property type="match status" value="1"/>
</dbReference>
<dbReference type="Pfam" id="PF17917">
    <property type="entry name" value="RT_RNaseH"/>
    <property type="match status" value="1"/>
</dbReference>
<dbReference type="InterPro" id="IPR043502">
    <property type="entry name" value="DNA/RNA_pol_sf"/>
</dbReference>